<dbReference type="InterPro" id="IPR051439">
    <property type="entry name" value="XlnR/Xlr1"/>
</dbReference>
<evidence type="ECO:0000256" key="2">
    <source>
        <dbReference type="ARBA" id="ARBA00023015"/>
    </source>
</evidence>
<evidence type="ECO:0000256" key="5">
    <source>
        <dbReference type="ARBA" id="ARBA00023242"/>
    </source>
</evidence>
<proteinExistence type="predicted"/>
<reference evidence="7 8" key="1">
    <citation type="submission" date="2016-04" db="EMBL/GenBank/DDBJ databases">
        <title>A degradative enzymes factory behind the ericoid mycorrhizal symbiosis.</title>
        <authorList>
            <consortium name="DOE Joint Genome Institute"/>
            <person name="Martino E."/>
            <person name="Morin E."/>
            <person name="Grelet G."/>
            <person name="Kuo A."/>
            <person name="Kohler A."/>
            <person name="Daghino S."/>
            <person name="Barry K."/>
            <person name="Choi C."/>
            <person name="Cichocki N."/>
            <person name="Clum A."/>
            <person name="Copeland A."/>
            <person name="Hainaut M."/>
            <person name="Haridas S."/>
            <person name="Labutti K."/>
            <person name="Lindquist E."/>
            <person name="Lipzen A."/>
            <person name="Khouja H.-R."/>
            <person name="Murat C."/>
            <person name="Ohm R."/>
            <person name="Olson A."/>
            <person name="Spatafora J."/>
            <person name="Veneault-Fourrey C."/>
            <person name="Henrissat B."/>
            <person name="Grigoriev I."/>
            <person name="Martin F."/>
            <person name="Perotto S."/>
        </authorList>
    </citation>
    <scope>NUCLEOTIDE SEQUENCE [LARGE SCALE GENOMIC DNA]</scope>
    <source>
        <strain evidence="7 8">F</strain>
    </source>
</reference>
<name>A0A2J6RP23_HYAVF</name>
<dbReference type="GO" id="GO:0008270">
    <property type="term" value="F:zinc ion binding"/>
    <property type="evidence" value="ECO:0007669"/>
    <property type="project" value="InterPro"/>
</dbReference>
<dbReference type="Proteomes" id="UP000235786">
    <property type="component" value="Unassembled WGS sequence"/>
</dbReference>
<gene>
    <name evidence="7" type="ORF">L207DRAFT_487960</name>
</gene>
<dbReference type="Pfam" id="PF04082">
    <property type="entry name" value="Fungal_trans"/>
    <property type="match status" value="1"/>
</dbReference>
<organism evidence="7 8">
    <name type="scientific">Hyaloscypha variabilis (strain UAMH 11265 / GT02V1 / F)</name>
    <name type="common">Meliniomyces variabilis</name>
    <dbReference type="NCBI Taxonomy" id="1149755"/>
    <lineage>
        <taxon>Eukaryota</taxon>
        <taxon>Fungi</taxon>
        <taxon>Dikarya</taxon>
        <taxon>Ascomycota</taxon>
        <taxon>Pezizomycotina</taxon>
        <taxon>Leotiomycetes</taxon>
        <taxon>Helotiales</taxon>
        <taxon>Hyaloscyphaceae</taxon>
        <taxon>Hyaloscypha</taxon>
        <taxon>Hyaloscypha variabilis</taxon>
    </lineage>
</organism>
<dbReference type="AlphaFoldDB" id="A0A2J6RP23"/>
<evidence type="ECO:0000313" key="7">
    <source>
        <dbReference type="EMBL" id="PMD40266.1"/>
    </source>
</evidence>
<dbReference type="EMBL" id="KZ613945">
    <property type="protein sequence ID" value="PMD40266.1"/>
    <property type="molecule type" value="Genomic_DNA"/>
</dbReference>
<keyword evidence="4" id="KW-0804">Transcription</keyword>
<keyword evidence="8" id="KW-1185">Reference proteome</keyword>
<dbReference type="InterPro" id="IPR007219">
    <property type="entry name" value="XnlR_reg_dom"/>
</dbReference>
<accession>A0A2J6RP23</accession>
<keyword evidence="2" id="KW-0805">Transcription regulation</keyword>
<protein>
    <recommendedName>
        <fullName evidence="6">Xylanolytic transcriptional activator regulatory domain-containing protein</fullName>
    </recommendedName>
</protein>
<evidence type="ECO:0000256" key="4">
    <source>
        <dbReference type="ARBA" id="ARBA00023163"/>
    </source>
</evidence>
<keyword evidence="1" id="KW-0862">Zinc</keyword>
<dbReference type="CDD" id="cd12148">
    <property type="entry name" value="fungal_TF_MHR"/>
    <property type="match status" value="1"/>
</dbReference>
<dbReference type="OrthoDB" id="3862662at2759"/>
<keyword evidence="5" id="KW-0539">Nucleus</keyword>
<sequence length="452" mass="52080">MPRHDGGAVLPMISHGEFISMRRLFLSQTLELIKPVMLGETEPTFDDAIVSVMLGSIGASNDENHLRLRHWTNFSKFIVRKLKLNIEPKGFDEEEKEERRRLWWIAYTIDRHAAVSFNMRPEMTDQECQDLQLPCPDELWESSFLLEDFTQRSEGKHPNGITYTVLSLDLFGTLLPLSSILGDILEYHFLRHHSSFSSNPLFIDGIRKDIETRLQVWNRSLQHQLRNFLHPKSVTRQTTAYEVYDEELYVPGKSLFPKVVIYGKHLYHCMHIFLYGTMDFVQMYNDLEWQSSPDFLKAAEHANSCAKITASILATDTHLQYIYRYFGTYLLQSSFVFLLLATKLAKTADGLIYENCRTNLRALEMFVQVANIRYQRTFARVMRQVLAKIGDTSIAEDDIDGISPDSATGVDKDIPPDLLLYRWTAGNSGLWCEEMGVPKEANKRTISLDEAS</sequence>
<dbReference type="PANTHER" id="PTHR47663:SF1">
    <property type="entry name" value="XYLANOLYTIC TRANSCRIPTIONAL ACTIVATOR XLNR-RELATED"/>
    <property type="match status" value="1"/>
</dbReference>
<dbReference type="STRING" id="1149755.A0A2J6RP23"/>
<dbReference type="PANTHER" id="PTHR47663">
    <property type="entry name" value="XYLANOLYTIC TRANSCRIPTIONAL ACTIVATOR XLNR-RELATED"/>
    <property type="match status" value="1"/>
</dbReference>
<dbReference type="GO" id="GO:0006351">
    <property type="term" value="P:DNA-templated transcription"/>
    <property type="evidence" value="ECO:0007669"/>
    <property type="project" value="InterPro"/>
</dbReference>
<evidence type="ECO:0000313" key="8">
    <source>
        <dbReference type="Proteomes" id="UP000235786"/>
    </source>
</evidence>
<keyword evidence="3" id="KW-0238">DNA-binding</keyword>
<evidence type="ECO:0000259" key="6">
    <source>
        <dbReference type="Pfam" id="PF04082"/>
    </source>
</evidence>
<evidence type="ECO:0000256" key="3">
    <source>
        <dbReference type="ARBA" id="ARBA00023125"/>
    </source>
</evidence>
<feature type="domain" description="Xylanolytic transcriptional activator regulatory" evidence="6">
    <location>
        <begin position="79"/>
        <end position="218"/>
    </location>
</feature>
<evidence type="ECO:0000256" key="1">
    <source>
        <dbReference type="ARBA" id="ARBA00022833"/>
    </source>
</evidence>
<dbReference type="GO" id="GO:0003677">
    <property type="term" value="F:DNA binding"/>
    <property type="evidence" value="ECO:0007669"/>
    <property type="project" value="UniProtKB-KW"/>
</dbReference>